<sequence>MLGDGGEDSGLVSGGAPLVVFCLQVDDEDVREMVAPRRRFGERVSFLFFSGFCFTGESLWCSGDGGWRRFRSLVAAMEALQIYVSGGDDKDANLACDIREVENEGGFTWRSWRLR</sequence>
<proteinExistence type="predicted"/>
<accession>A0A8T0KUW7</accession>
<dbReference type="AlphaFoldDB" id="A0A8T0KUW7"/>
<name>A0A8T0KUW7_PHAAN</name>
<dbReference type="EMBL" id="JABFOF010000003">
    <property type="protein sequence ID" value="KAG2402788.1"/>
    <property type="molecule type" value="Genomic_DNA"/>
</dbReference>
<comment type="caution">
    <text evidence="1">The sequence shown here is derived from an EMBL/GenBank/DDBJ whole genome shotgun (WGS) entry which is preliminary data.</text>
</comment>
<evidence type="ECO:0000313" key="2">
    <source>
        <dbReference type="Proteomes" id="UP000743370"/>
    </source>
</evidence>
<organism evidence="1 2">
    <name type="scientific">Phaseolus angularis</name>
    <name type="common">Azuki bean</name>
    <name type="synonym">Vigna angularis</name>
    <dbReference type="NCBI Taxonomy" id="3914"/>
    <lineage>
        <taxon>Eukaryota</taxon>
        <taxon>Viridiplantae</taxon>
        <taxon>Streptophyta</taxon>
        <taxon>Embryophyta</taxon>
        <taxon>Tracheophyta</taxon>
        <taxon>Spermatophyta</taxon>
        <taxon>Magnoliopsida</taxon>
        <taxon>eudicotyledons</taxon>
        <taxon>Gunneridae</taxon>
        <taxon>Pentapetalae</taxon>
        <taxon>rosids</taxon>
        <taxon>fabids</taxon>
        <taxon>Fabales</taxon>
        <taxon>Fabaceae</taxon>
        <taxon>Papilionoideae</taxon>
        <taxon>50 kb inversion clade</taxon>
        <taxon>NPAAA clade</taxon>
        <taxon>indigoferoid/millettioid clade</taxon>
        <taxon>Phaseoleae</taxon>
        <taxon>Vigna</taxon>
    </lineage>
</organism>
<dbReference type="Proteomes" id="UP000743370">
    <property type="component" value="Unassembled WGS sequence"/>
</dbReference>
<protein>
    <submittedName>
        <fullName evidence="1">Uncharacterized protein</fullName>
    </submittedName>
</protein>
<evidence type="ECO:0000313" key="1">
    <source>
        <dbReference type="EMBL" id="KAG2402788.1"/>
    </source>
</evidence>
<gene>
    <name evidence="1" type="ORF">HKW66_Vig0250070</name>
</gene>
<reference evidence="1 2" key="1">
    <citation type="submission" date="2020-05" db="EMBL/GenBank/DDBJ databases">
        <title>Vigna angularis (adzuki bean) Var. LongXiaoDou No. 4 denovo assembly.</title>
        <authorList>
            <person name="Xiang H."/>
        </authorList>
    </citation>
    <scope>NUCLEOTIDE SEQUENCE [LARGE SCALE GENOMIC DNA]</scope>
    <source>
        <tissue evidence="1">Leaf</tissue>
    </source>
</reference>